<keyword evidence="3" id="KW-1185">Reference proteome</keyword>
<keyword evidence="1" id="KW-0472">Membrane</keyword>
<evidence type="ECO:0000313" key="2">
    <source>
        <dbReference type="EMBL" id="AXE17783.1"/>
    </source>
</evidence>
<dbReference type="KEGG" id="run:DR864_08560"/>
<keyword evidence="1" id="KW-0812">Transmembrane</keyword>
<gene>
    <name evidence="2" type="ORF">DR864_08560</name>
</gene>
<dbReference type="OrthoDB" id="1909107at2"/>
<dbReference type="AlphaFoldDB" id="A0A344TGL2"/>
<evidence type="ECO:0000256" key="1">
    <source>
        <dbReference type="SAM" id="Phobius"/>
    </source>
</evidence>
<reference evidence="2 3" key="1">
    <citation type="submission" date="2018-07" db="EMBL/GenBank/DDBJ databases">
        <title>Genome sequencing of Runella.</title>
        <authorList>
            <person name="Baek M.-G."/>
            <person name="Yi H."/>
        </authorList>
    </citation>
    <scope>NUCLEOTIDE SEQUENCE [LARGE SCALE GENOMIC DNA]</scope>
    <source>
        <strain evidence="2 3">HYN0085</strain>
    </source>
</reference>
<dbReference type="Proteomes" id="UP000251993">
    <property type="component" value="Chromosome"/>
</dbReference>
<feature type="transmembrane region" description="Helical" evidence="1">
    <location>
        <begin position="92"/>
        <end position="113"/>
    </location>
</feature>
<sequence length="148" mass="16403">MNYCLQNPFIAMIKALRFTAIFLLLFNGIGALYGGGLLILDPTGDKLQLPLSYLQHAPFKDYLIPGIVLFLANGVLSCVVCILTFTHHRRYAHFIILQGVILSGWILIQVLMVQTVYQLHYIMGAVGLALMGAGSLLLLKDISKQQLQ</sequence>
<feature type="transmembrane region" description="Helical" evidence="1">
    <location>
        <begin position="119"/>
        <end position="139"/>
    </location>
</feature>
<dbReference type="EMBL" id="CP030850">
    <property type="protein sequence ID" value="AXE17783.1"/>
    <property type="molecule type" value="Genomic_DNA"/>
</dbReference>
<feature type="transmembrane region" description="Helical" evidence="1">
    <location>
        <begin position="20"/>
        <end position="40"/>
    </location>
</feature>
<keyword evidence="1" id="KW-1133">Transmembrane helix</keyword>
<protein>
    <submittedName>
        <fullName evidence="2">Uncharacterized protein</fullName>
    </submittedName>
</protein>
<name>A0A344TGL2_9BACT</name>
<proteinExistence type="predicted"/>
<accession>A0A344TGL2</accession>
<feature type="transmembrane region" description="Helical" evidence="1">
    <location>
        <begin position="62"/>
        <end position="85"/>
    </location>
</feature>
<evidence type="ECO:0000313" key="3">
    <source>
        <dbReference type="Proteomes" id="UP000251993"/>
    </source>
</evidence>
<organism evidence="2 3">
    <name type="scientific">Runella rosea</name>
    <dbReference type="NCBI Taxonomy" id="2259595"/>
    <lineage>
        <taxon>Bacteria</taxon>
        <taxon>Pseudomonadati</taxon>
        <taxon>Bacteroidota</taxon>
        <taxon>Cytophagia</taxon>
        <taxon>Cytophagales</taxon>
        <taxon>Spirosomataceae</taxon>
        <taxon>Runella</taxon>
    </lineage>
</organism>